<evidence type="ECO:0000259" key="6">
    <source>
        <dbReference type="Pfam" id="PF00933"/>
    </source>
</evidence>
<dbReference type="InterPro" id="IPR001764">
    <property type="entry name" value="Glyco_hydro_3_N"/>
</dbReference>
<gene>
    <name evidence="7" type="ORF">HGP29_10245</name>
</gene>
<evidence type="ECO:0000256" key="3">
    <source>
        <dbReference type="ARBA" id="ARBA00012663"/>
    </source>
</evidence>
<dbReference type="GO" id="GO:0004563">
    <property type="term" value="F:beta-N-acetylhexosaminidase activity"/>
    <property type="evidence" value="ECO:0007669"/>
    <property type="project" value="UniProtKB-EC"/>
</dbReference>
<evidence type="ECO:0000256" key="1">
    <source>
        <dbReference type="ARBA" id="ARBA00001231"/>
    </source>
</evidence>
<evidence type="ECO:0000256" key="2">
    <source>
        <dbReference type="ARBA" id="ARBA00005336"/>
    </source>
</evidence>
<dbReference type="PANTHER" id="PTHR30480:SF13">
    <property type="entry name" value="BETA-HEXOSAMINIDASE"/>
    <property type="match status" value="1"/>
</dbReference>
<evidence type="ECO:0000313" key="8">
    <source>
        <dbReference type="Proteomes" id="UP000585050"/>
    </source>
</evidence>
<dbReference type="GO" id="GO:0005975">
    <property type="term" value="P:carbohydrate metabolic process"/>
    <property type="evidence" value="ECO:0007669"/>
    <property type="project" value="InterPro"/>
</dbReference>
<dbReference type="EC" id="3.2.1.52" evidence="3"/>
<accession>A0A7X8SJW8</accession>
<name>A0A7X8SJW8_9BACT</name>
<dbReference type="Pfam" id="PF00933">
    <property type="entry name" value="Glyco_hydro_3"/>
    <property type="match status" value="1"/>
</dbReference>
<comment type="catalytic activity">
    <reaction evidence="1">
        <text>Hydrolysis of terminal non-reducing N-acetyl-D-hexosamine residues in N-acetyl-beta-D-hexosaminides.</text>
        <dbReference type="EC" id="3.2.1.52"/>
    </reaction>
</comment>
<comment type="similarity">
    <text evidence="2">Belongs to the glycosyl hydrolase 3 family.</text>
</comment>
<dbReference type="EMBL" id="JABAIL010000003">
    <property type="protein sequence ID" value="NLR91588.1"/>
    <property type="molecule type" value="Genomic_DNA"/>
</dbReference>
<evidence type="ECO:0000256" key="4">
    <source>
        <dbReference type="ARBA" id="ARBA00022801"/>
    </source>
</evidence>
<sequence length="555" mass="62429">MKPEFLKYISDDWVLKTLSSMSLKQKVGQLFQVAAFSNRGEEHKNEILSLIENFHLGGLTFFQGSIDQQIELTKLYQQKSVVPLFINMDAEWGIGMRLSDGLSFPYQMTLGAIQDDQLIYDMGKKIAQQCKALGVSSPLAPVVDVNNNPSNPVINYRSFGENKENVARKGIAYMKGLQSENILDNAKHFPGHGDTATDSHLELPQLNHSNERLHHIELYPFKKLIEEGLSSIMTAHLQIPVWDDADNMPTTVSSKIIKDILTEELQFEGLLITDAMDMQGITNHYKNGEADLKAILAGNHIITNSCDVAAGVQCILDSISSGKLSISLLDDAVTKILAMKRWVGLQNLHTINYSSALHQEDVEAKKLNQKLFDQALTQLGKPLAVDFSKKVAYLNLQIESKTTSTRDNVAHHLKEIKKKKEDILVDGLDTLRVTVFKWKESDSIESLQTTINTLQEFDHIIVSLHGINIKPFNHFDIPAVIRERLFLELPSERITYLHLGNVYGLDEIKGYDRIKSILVTYQDSPYAQKSIMKAFKKELSPIGQLPVSIQHYSTS</sequence>
<dbReference type="GO" id="GO:0009254">
    <property type="term" value="P:peptidoglycan turnover"/>
    <property type="evidence" value="ECO:0007669"/>
    <property type="project" value="TreeGrafter"/>
</dbReference>
<comment type="caution">
    <text evidence="7">The sequence shown here is derived from an EMBL/GenBank/DDBJ whole genome shotgun (WGS) entry which is preliminary data.</text>
</comment>
<reference evidence="7 8" key="1">
    <citation type="submission" date="2020-04" db="EMBL/GenBank/DDBJ databases">
        <title>Flammeovirga sp. SR4, a novel species isolated from seawater.</title>
        <authorList>
            <person name="Wang X."/>
        </authorList>
    </citation>
    <scope>NUCLEOTIDE SEQUENCE [LARGE SCALE GENOMIC DNA]</scope>
    <source>
        <strain evidence="7 8">SR4</strain>
    </source>
</reference>
<dbReference type="Proteomes" id="UP000585050">
    <property type="component" value="Unassembled WGS sequence"/>
</dbReference>
<evidence type="ECO:0000256" key="5">
    <source>
        <dbReference type="ARBA" id="ARBA00023295"/>
    </source>
</evidence>
<keyword evidence="8" id="KW-1185">Reference proteome</keyword>
<dbReference type="InterPro" id="IPR017853">
    <property type="entry name" value="GH"/>
</dbReference>
<dbReference type="Gene3D" id="3.20.20.300">
    <property type="entry name" value="Glycoside hydrolase, family 3, N-terminal domain"/>
    <property type="match status" value="1"/>
</dbReference>
<dbReference type="SUPFAM" id="SSF51445">
    <property type="entry name" value="(Trans)glycosidases"/>
    <property type="match status" value="1"/>
</dbReference>
<keyword evidence="5" id="KW-0326">Glycosidase</keyword>
<dbReference type="InterPro" id="IPR050226">
    <property type="entry name" value="NagZ_Beta-hexosaminidase"/>
</dbReference>
<feature type="domain" description="Glycoside hydrolase family 3 N-terminal" evidence="6">
    <location>
        <begin position="23"/>
        <end position="338"/>
    </location>
</feature>
<evidence type="ECO:0000313" key="7">
    <source>
        <dbReference type="EMBL" id="NLR91588.1"/>
    </source>
</evidence>
<proteinExistence type="inferred from homology"/>
<organism evidence="7 8">
    <name type="scientific">Flammeovirga agarivorans</name>
    <dbReference type="NCBI Taxonomy" id="2726742"/>
    <lineage>
        <taxon>Bacteria</taxon>
        <taxon>Pseudomonadati</taxon>
        <taxon>Bacteroidota</taxon>
        <taxon>Cytophagia</taxon>
        <taxon>Cytophagales</taxon>
        <taxon>Flammeovirgaceae</taxon>
        <taxon>Flammeovirga</taxon>
    </lineage>
</organism>
<dbReference type="InterPro" id="IPR036962">
    <property type="entry name" value="Glyco_hydro_3_N_sf"/>
</dbReference>
<dbReference type="AlphaFoldDB" id="A0A7X8SJW8"/>
<keyword evidence="4 7" id="KW-0378">Hydrolase</keyword>
<protein>
    <recommendedName>
        <fullName evidence="3">beta-N-acetylhexosaminidase</fullName>
        <ecNumber evidence="3">3.2.1.52</ecNumber>
    </recommendedName>
</protein>
<dbReference type="PANTHER" id="PTHR30480">
    <property type="entry name" value="BETA-HEXOSAMINIDASE-RELATED"/>
    <property type="match status" value="1"/>
</dbReference>